<sequence>MTRERLSLQALPAWMGFNNATLANIEIQQIQQKGNGLVTRASSADIGQSALINVPHDLVLNAEAVEEYAKEDSNFRAFLDACGHKSPRHDVLLFLLVQLIVSSRPVERIALSNPWTEYVNFLDDHVPVPTLWLEDDRMLLRGTSLESALNAKMLALTSEFDEIREKSSKIEFWNAALWETTIPVRLTDWYLVDAWYRSRVLELPRSGPSLVPCLDMANHSTEASAYYEETPEGDVVLLPLTGKEFDSDEEVTISYGSDKSAAEMLFSYGFLTPSSVARSITLPLSPLPDDPLGKAKIHVFSGMPSIQIKVVGNKIDWSSPFAYLSCLNEEDGLHFKLLQSSDGDTELRMFWQEDDVTAKGESFETLVSEHELHDVFRLRVNMVVFQKIQEQLERLGQVPGAEEAANENINATNAWELRRIEEDVLGRTAAALEDQRTELLDSPIVSAYLATMGAPMEDQDASFHDEAADVEDFS</sequence>
<gene>
    <name evidence="1" type="ORF">N0V93_000302</name>
</gene>
<dbReference type="GO" id="GO:0005634">
    <property type="term" value="C:nucleus"/>
    <property type="evidence" value="ECO:0007669"/>
    <property type="project" value="TreeGrafter"/>
</dbReference>
<organism evidence="1 2">
    <name type="scientific">Gnomoniopsis smithogilvyi</name>
    <dbReference type="NCBI Taxonomy" id="1191159"/>
    <lineage>
        <taxon>Eukaryota</taxon>
        <taxon>Fungi</taxon>
        <taxon>Dikarya</taxon>
        <taxon>Ascomycota</taxon>
        <taxon>Pezizomycotina</taxon>
        <taxon>Sordariomycetes</taxon>
        <taxon>Sordariomycetidae</taxon>
        <taxon>Diaporthales</taxon>
        <taxon>Gnomoniaceae</taxon>
        <taxon>Gnomoniopsis</taxon>
    </lineage>
</organism>
<evidence type="ECO:0000313" key="1">
    <source>
        <dbReference type="EMBL" id="KAJ4396085.1"/>
    </source>
</evidence>
<dbReference type="PANTHER" id="PTHR13271">
    <property type="entry name" value="UNCHARACTERIZED PUTATIVE METHYLTRANSFERASE"/>
    <property type="match status" value="1"/>
</dbReference>
<comment type="caution">
    <text evidence="1">The sequence shown here is derived from an EMBL/GenBank/DDBJ whole genome shotgun (WGS) entry which is preliminary data.</text>
</comment>
<dbReference type="GO" id="GO:0016279">
    <property type="term" value="F:protein-lysine N-methyltransferase activity"/>
    <property type="evidence" value="ECO:0007669"/>
    <property type="project" value="TreeGrafter"/>
</dbReference>
<dbReference type="Gene3D" id="3.90.1410.10">
    <property type="entry name" value="set domain protein methyltransferase, domain 1"/>
    <property type="match status" value="1"/>
</dbReference>
<keyword evidence="2" id="KW-1185">Reference proteome</keyword>
<reference evidence="1" key="1">
    <citation type="submission" date="2022-10" db="EMBL/GenBank/DDBJ databases">
        <title>Tapping the CABI collections for fungal endophytes: first genome assemblies for Collariella, Neodidymelliopsis, Ascochyta clinopodiicola, Didymella pomorum, Didymosphaeria variabile, Neocosmospora piperis and Neocucurbitaria cava.</title>
        <authorList>
            <person name="Hill R."/>
        </authorList>
    </citation>
    <scope>NUCLEOTIDE SEQUENCE</scope>
    <source>
        <strain evidence="1">IMI 355082</strain>
    </source>
</reference>
<proteinExistence type="predicted"/>
<dbReference type="PANTHER" id="PTHR13271:SF76">
    <property type="entry name" value="SET DOMAIN-CONTAINING PROTEIN 8"/>
    <property type="match status" value="1"/>
</dbReference>
<dbReference type="SUPFAM" id="SSF82199">
    <property type="entry name" value="SET domain"/>
    <property type="match status" value="1"/>
</dbReference>
<dbReference type="CDD" id="cd10527">
    <property type="entry name" value="SET_LSMT"/>
    <property type="match status" value="1"/>
</dbReference>
<dbReference type="Proteomes" id="UP001140453">
    <property type="component" value="Unassembled WGS sequence"/>
</dbReference>
<dbReference type="EMBL" id="JAPEVB010000001">
    <property type="protein sequence ID" value="KAJ4396085.1"/>
    <property type="molecule type" value="Genomic_DNA"/>
</dbReference>
<dbReference type="OrthoDB" id="441812at2759"/>
<name>A0A9W8Z209_9PEZI</name>
<protein>
    <recommendedName>
        <fullName evidence="3">SET domain-containing protein</fullName>
    </recommendedName>
</protein>
<accession>A0A9W8Z209</accession>
<evidence type="ECO:0008006" key="3">
    <source>
        <dbReference type="Google" id="ProtNLM"/>
    </source>
</evidence>
<dbReference type="InterPro" id="IPR046341">
    <property type="entry name" value="SET_dom_sf"/>
</dbReference>
<evidence type="ECO:0000313" key="2">
    <source>
        <dbReference type="Proteomes" id="UP001140453"/>
    </source>
</evidence>
<dbReference type="AlphaFoldDB" id="A0A9W8Z209"/>
<dbReference type="InterPro" id="IPR050600">
    <property type="entry name" value="SETD3_SETD6_MTase"/>
</dbReference>